<dbReference type="Proteomes" id="UP000242243">
    <property type="component" value="Unassembled WGS sequence"/>
</dbReference>
<evidence type="ECO:0000313" key="3">
    <source>
        <dbReference type="EMBL" id="SFP26354.1"/>
    </source>
</evidence>
<keyword evidence="1" id="KW-1133">Transmembrane helix</keyword>
<dbReference type="EMBL" id="BJWI01000010">
    <property type="protein sequence ID" value="GEM01489.1"/>
    <property type="molecule type" value="Genomic_DNA"/>
</dbReference>
<evidence type="ECO:0000313" key="5">
    <source>
        <dbReference type="Proteomes" id="UP000321547"/>
    </source>
</evidence>
<organism evidence="3 4">
    <name type="scientific">Halolactibacillus halophilus</name>
    <dbReference type="NCBI Taxonomy" id="306540"/>
    <lineage>
        <taxon>Bacteria</taxon>
        <taxon>Bacillati</taxon>
        <taxon>Bacillota</taxon>
        <taxon>Bacilli</taxon>
        <taxon>Bacillales</taxon>
        <taxon>Bacillaceae</taxon>
        <taxon>Halolactibacillus</taxon>
    </lineage>
</organism>
<reference evidence="3 4" key="1">
    <citation type="submission" date="2016-10" db="EMBL/GenBank/DDBJ databases">
        <authorList>
            <person name="de Groot N.N."/>
        </authorList>
    </citation>
    <scope>NUCLEOTIDE SEQUENCE [LARGE SCALE GENOMIC DNA]</scope>
    <source>
        <strain evidence="3 4">DSM 17073</strain>
    </source>
</reference>
<dbReference type="Proteomes" id="UP000321547">
    <property type="component" value="Unassembled WGS sequence"/>
</dbReference>
<dbReference type="AlphaFoldDB" id="A0A1I5NX43"/>
<evidence type="ECO:0000256" key="1">
    <source>
        <dbReference type="SAM" id="Phobius"/>
    </source>
</evidence>
<name>A0A1I5NX43_9BACI</name>
<keyword evidence="1" id="KW-0472">Membrane</keyword>
<evidence type="ECO:0000313" key="2">
    <source>
        <dbReference type="EMBL" id="GEM01489.1"/>
    </source>
</evidence>
<proteinExistence type="predicted"/>
<evidence type="ECO:0000313" key="4">
    <source>
        <dbReference type="Proteomes" id="UP000242243"/>
    </source>
</evidence>
<accession>A0A1I5NX43</accession>
<keyword evidence="1" id="KW-0812">Transmembrane</keyword>
<gene>
    <name evidence="2" type="ORF">HHA03_10210</name>
    <name evidence="3" type="ORF">SAMN05421839_11171</name>
</gene>
<sequence length="56" mass="6589">MGSVLINLGILVAINIVFSLFLYYEKKKRRSNDIDKKTNFSFHFGAQFSRLLCFQR</sequence>
<keyword evidence="5" id="KW-1185">Reference proteome</keyword>
<feature type="transmembrane region" description="Helical" evidence="1">
    <location>
        <begin position="6"/>
        <end position="24"/>
    </location>
</feature>
<protein>
    <submittedName>
        <fullName evidence="3">Uncharacterized protein</fullName>
    </submittedName>
</protein>
<reference evidence="2 5" key="2">
    <citation type="submission" date="2019-07" db="EMBL/GenBank/DDBJ databases">
        <title>Whole genome shotgun sequence of Halolactibacillus halophilus NBRC 100868.</title>
        <authorList>
            <person name="Hosoyama A."/>
            <person name="Uohara A."/>
            <person name="Ohji S."/>
            <person name="Ichikawa N."/>
        </authorList>
    </citation>
    <scope>NUCLEOTIDE SEQUENCE [LARGE SCALE GENOMIC DNA]</scope>
    <source>
        <strain evidence="2 5">NBRC 100868</strain>
    </source>
</reference>
<dbReference type="EMBL" id="FOXC01000011">
    <property type="protein sequence ID" value="SFP26354.1"/>
    <property type="molecule type" value="Genomic_DNA"/>
</dbReference>